<reference evidence="3" key="2">
    <citation type="journal article" date="2023" name="Proc. Natl. Acad. Sci. U.S.A.">
        <title>A global phylogenomic analysis of the shiitake genus Lentinula.</title>
        <authorList>
            <person name="Sierra-Patev S."/>
            <person name="Min B."/>
            <person name="Naranjo-Ortiz M."/>
            <person name="Looney B."/>
            <person name="Konkel Z."/>
            <person name="Slot J.C."/>
            <person name="Sakamoto Y."/>
            <person name="Steenwyk J.L."/>
            <person name="Rokas A."/>
            <person name="Carro J."/>
            <person name="Camarero S."/>
            <person name="Ferreira P."/>
            <person name="Molpeceres G."/>
            <person name="Ruiz-Duenas F.J."/>
            <person name="Serrano A."/>
            <person name="Henrissat B."/>
            <person name="Drula E."/>
            <person name="Hughes K.W."/>
            <person name="Mata J.L."/>
            <person name="Ishikawa N.K."/>
            <person name="Vargas-Isla R."/>
            <person name="Ushijima S."/>
            <person name="Smith C.A."/>
            <person name="Donoghue J."/>
            <person name="Ahrendt S."/>
            <person name="Andreopoulos W."/>
            <person name="He G."/>
            <person name="LaButti K."/>
            <person name="Lipzen A."/>
            <person name="Ng V."/>
            <person name="Riley R."/>
            <person name="Sandor L."/>
            <person name="Barry K."/>
            <person name="Martinez A.T."/>
            <person name="Xiao Y."/>
            <person name="Gibbons J.G."/>
            <person name="Terashima K."/>
            <person name="Grigoriev I.V."/>
            <person name="Hibbett D."/>
        </authorList>
    </citation>
    <scope>NUCLEOTIDE SEQUENCE</scope>
    <source>
        <strain evidence="3">ET3784</strain>
    </source>
</reference>
<dbReference type="EMBL" id="JANVFO010000031">
    <property type="protein sequence ID" value="KAJ3731320.1"/>
    <property type="molecule type" value="Genomic_DNA"/>
</dbReference>
<protein>
    <submittedName>
        <fullName evidence="3">Uncharacterized protein</fullName>
    </submittedName>
</protein>
<organism evidence="3 4">
    <name type="scientific">Lentinula guzmanii</name>
    <dbReference type="NCBI Taxonomy" id="2804957"/>
    <lineage>
        <taxon>Eukaryota</taxon>
        <taxon>Fungi</taxon>
        <taxon>Dikarya</taxon>
        <taxon>Basidiomycota</taxon>
        <taxon>Agaricomycotina</taxon>
        <taxon>Agaricomycetes</taxon>
        <taxon>Agaricomycetidae</taxon>
        <taxon>Agaricales</taxon>
        <taxon>Marasmiineae</taxon>
        <taxon>Omphalotaceae</taxon>
        <taxon>Lentinula</taxon>
    </lineage>
</organism>
<feature type="compositionally biased region" description="Polar residues" evidence="1">
    <location>
        <begin position="99"/>
        <end position="121"/>
    </location>
</feature>
<feature type="transmembrane region" description="Helical" evidence="2">
    <location>
        <begin position="21"/>
        <end position="44"/>
    </location>
</feature>
<feature type="region of interest" description="Disordered" evidence="1">
    <location>
        <begin position="99"/>
        <end position="123"/>
    </location>
</feature>
<gene>
    <name evidence="3" type="ORF">DFJ43DRAFT_420933</name>
</gene>
<evidence type="ECO:0000313" key="4">
    <source>
        <dbReference type="Proteomes" id="UP001176059"/>
    </source>
</evidence>
<reference evidence="3" key="1">
    <citation type="submission" date="2022-08" db="EMBL/GenBank/DDBJ databases">
        <authorList>
            <consortium name="DOE Joint Genome Institute"/>
            <person name="Min B."/>
            <person name="Sierra-Patev S."/>
            <person name="Naranjo-Ortiz M."/>
            <person name="Looney B."/>
            <person name="Konkel Z."/>
            <person name="Slot J.C."/>
            <person name="Sakamoto Y."/>
            <person name="Steenwyk J.L."/>
            <person name="Rokas A."/>
            <person name="Carro J."/>
            <person name="Camarero S."/>
            <person name="Ferreira P."/>
            <person name="Molpeceres G."/>
            <person name="Ruiz-duenas F.J."/>
            <person name="Serrano A."/>
            <person name="Henrissat B."/>
            <person name="Drula E."/>
            <person name="Hughes K.W."/>
            <person name="Mata J.L."/>
            <person name="Ishikawa N.K."/>
            <person name="Vargas-Isla R."/>
            <person name="Ushijima S."/>
            <person name="Smith C.A."/>
            <person name="Ahrendt S."/>
            <person name="Andreopoulos W."/>
            <person name="He G."/>
            <person name="LaButti K."/>
            <person name="Lipzen A."/>
            <person name="Ng V."/>
            <person name="Riley R."/>
            <person name="Sandor L."/>
            <person name="Barry K."/>
            <person name="Martinez A.T."/>
            <person name="Xiao Y."/>
            <person name="Gibbons J.G."/>
            <person name="Terashima K."/>
            <person name="Hibbett D.S."/>
            <person name="Grigoriev I.V."/>
        </authorList>
    </citation>
    <scope>NUCLEOTIDE SEQUENCE</scope>
    <source>
        <strain evidence="3">ET3784</strain>
    </source>
</reference>
<keyword evidence="2" id="KW-0472">Membrane</keyword>
<keyword evidence="2" id="KW-1133">Transmembrane helix</keyword>
<keyword evidence="4" id="KW-1185">Reference proteome</keyword>
<proteinExistence type="predicted"/>
<sequence length="308" mass="34244">MFSKRTPLFLRPNLDYRMLKLLSLFAALILTLLYTSLTTSLIIYPELAEAEAASSIAVYSTSTYSYPSLVSVDEKLEIPRRNVMLERDVVESAIAPQIFSSNDSDNNTDYPDSDLTDSTSTPPRPSRVTVAFIVLAVGLCLLSIYRLITHSPTHLIDNYLKPTISHTTDRLPASLILVSQRLAAIYHRLSAYLPNVSRVPSAILPTPLVTAFKSRRKFGRRRGPGHSSFRVGESRLVEWAQDDMGLLDMDSEATDFMVNAEDPAESEDLIDEYIPLSVGMGWKDRLGTRTVQAGPMLPVPNYGSAISW</sequence>
<comment type="caution">
    <text evidence="3">The sequence shown here is derived from an EMBL/GenBank/DDBJ whole genome shotgun (WGS) entry which is preliminary data.</text>
</comment>
<feature type="transmembrane region" description="Helical" evidence="2">
    <location>
        <begin position="128"/>
        <end position="148"/>
    </location>
</feature>
<name>A0AA38JIR5_9AGAR</name>
<accession>A0AA38JIR5</accession>
<dbReference type="Proteomes" id="UP001176059">
    <property type="component" value="Unassembled WGS sequence"/>
</dbReference>
<dbReference type="AlphaFoldDB" id="A0AA38JIR5"/>
<evidence type="ECO:0000256" key="1">
    <source>
        <dbReference type="SAM" id="MobiDB-lite"/>
    </source>
</evidence>
<keyword evidence="2" id="KW-0812">Transmembrane</keyword>
<evidence type="ECO:0000256" key="2">
    <source>
        <dbReference type="SAM" id="Phobius"/>
    </source>
</evidence>
<evidence type="ECO:0000313" key="3">
    <source>
        <dbReference type="EMBL" id="KAJ3731320.1"/>
    </source>
</evidence>